<keyword evidence="3" id="KW-1185">Reference proteome</keyword>
<dbReference type="AlphaFoldDB" id="A0A927CDC2"/>
<feature type="chain" id="PRO_5039181889" description="Pectate lyase superfamily protein domain-containing protein" evidence="1">
    <location>
        <begin position="23"/>
        <end position="468"/>
    </location>
</feature>
<comment type="caution">
    <text evidence="2">The sequence shown here is derived from an EMBL/GenBank/DDBJ whole genome shotgun (WGS) entry which is preliminary data.</text>
</comment>
<keyword evidence="1" id="KW-0732">Signal</keyword>
<sequence length="468" mass="51110">MKALKKNVLILVVMSLFLLSVACTNTGNRDAEQTGEVQQMMKQPAEGSASILSNYREPGVIAKPSDFPWMPEIVLTKQPFGGYTADFNIESFAPPATPDKMTYYVDIHTGNDLNDGLTAATAFQSIHKGLQQPDVDILYIAPGLYPKNKGFNRVSPTRDIVIKPTYKGKVISSAHVELDLTLDAAYTHVYRATSHAGIEAVYDLGLRDEYGDGRKLSGTESPAEVAQTPGSWYSDGSTIWLRLEDDRTPDEDVRAYGGGINGLINNNITAYIEGIEFHGGSPFVVTNQTASDDIRVYFKDCAFRYSSSAGSNGLSIRGASEVFLQNCIASRNHKDGFNYHVKNDIVPRVLEVNCIGRHNGIDGDKDSINNGSTQHDGGIIIRVNGLYYGNEGYNIADINGSKSWIIGSAAYGSTSILETRNADFMTDGEMWLDGCVSYGSGDDFIVRSGGSMHFKHVMSSNVFQNDTY</sequence>
<dbReference type="InterPro" id="IPR011050">
    <property type="entry name" value="Pectin_lyase_fold/virulence"/>
</dbReference>
<evidence type="ECO:0000256" key="1">
    <source>
        <dbReference type="SAM" id="SignalP"/>
    </source>
</evidence>
<proteinExistence type="predicted"/>
<organism evidence="2 3">
    <name type="scientific">Paenibacillus oceani</name>
    <dbReference type="NCBI Taxonomy" id="2772510"/>
    <lineage>
        <taxon>Bacteria</taxon>
        <taxon>Bacillati</taxon>
        <taxon>Bacillota</taxon>
        <taxon>Bacilli</taxon>
        <taxon>Bacillales</taxon>
        <taxon>Paenibacillaceae</taxon>
        <taxon>Paenibacillus</taxon>
    </lineage>
</organism>
<evidence type="ECO:0008006" key="4">
    <source>
        <dbReference type="Google" id="ProtNLM"/>
    </source>
</evidence>
<dbReference type="PROSITE" id="PS51257">
    <property type="entry name" value="PROKAR_LIPOPROTEIN"/>
    <property type="match status" value="1"/>
</dbReference>
<dbReference type="RefSeq" id="WP_190931598.1">
    <property type="nucleotide sequence ID" value="NZ_JACXJA010000050.1"/>
</dbReference>
<reference evidence="2" key="1">
    <citation type="submission" date="2020-09" db="EMBL/GenBank/DDBJ databases">
        <title>A novel bacterium of genus Paenibacillus, isolated from South China Sea.</title>
        <authorList>
            <person name="Huang H."/>
            <person name="Mo K."/>
            <person name="Hu Y."/>
        </authorList>
    </citation>
    <scope>NUCLEOTIDE SEQUENCE</scope>
    <source>
        <strain evidence="2">IB182363</strain>
    </source>
</reference>
<dbReference type="Proteomes" id="UP000639396">
    <property type="component" value="Unassembled WGS sequence"/>
</dbReference>
<evidence type="ECO:0000313" key="2">
    <source>
        <dbReference type="EMBL" id="MBD2865978.1"/>
    </source>
</evidence>
<dbReference type="SUPFAM" id="SSF51126">
    <property type="entry name" value="Pectin lyase-like"/>
    <property type="match status" value="1"/>
</dbReference>
<dbReference type="EMBL" id="JACXJA010000050">
    <property type="protein sequence ID" value="MBD2865978.1"/>
    <property type="molecule type" value="Genomic_DNA"/>
</dbReference>
<feature type="signal peptide" evidence="1">
    <location>
        <begin position="1"/>
        <end position="22"/>
    </location>
</feature>
<accession>A0A927CDC2</accession>
<protein>
    <recommendedName>
        <fullName evidence="4">Pectate lyase superfamily protein domain-containing protein</fullName>
    </recommendedName>
</protein>
<name>A0A927CDC2_9BACL</name>
<gene>
    <name evidence="2" type="ORF">IDH45_28735</name>
</gene>
<evidence type="ECO:0000313" key="3">
    <source>
        <dbReference type="Proteomes" id="UP000639396"/>
    </source>
</evidence>